<dbReference type="GO" id="GO:0035999">
    <property type="term" value="P:tetrahydrofolate interconversion"/>
    <property type="evidence" value="ECO:0007669"/>
    <property type="project" value="TreeGrafter"/>
</dbReference>
<dbReference type="InterPro" id="IPR046346">
    <property type="entry name" value="Aminoacid_DH-like_N_sf"/>
</dbReference>
<dbReference type="SUPFAM" id="SSF53223">
    <property type="entry name" value="Aminoacid dehydrogenase-like, N-terminal domain"/>
    <property type="match status" value="1"/>
</dbReference>
<dbReference type="Proteomes" id="UP000045706">
    <property type="component" value="Unassembled WGS sequence"/>
</dbReference>
<dbReference type="PANTHER" id="PTHR48099:SF5">
    <property type="entry name" value="C-1-TETRAHYDROFOLATE SYNTHASE, CYTOPLASMIC"/>
    <property type="match status" value="1"/>
</dbReference>
<dbReference type="EMBL" id="CVQI01002670">
    <property type="protein sequence ID" value="CRK12044.1"/>
    <property type="molecule type" value="Genomic_DNA"/>
</dbReference>
<comment type="pathway">
    <text evidence="1">One-carbon metabolism; tetrahydrofolate interconversion.</text>
</comment>
<dbReference type="InterPro" id="IPR020631">
    <property type="entry name" value="THF_DH/CycHdrlase_NAD-bd_dom"/>
</dbReference>
<evidence type="ECO:0008006" key="12">
    <source>
        <dbReference type="Google" id="ProtNLM"/>
    </source>
</evidence>
<feature type="non-terminal residue" evidence="10">
    <location>
        <position position="158"/>
    </location>
</feature>
<accession>A0A0G4KQL3</accession>
<evidence type="ECO:0000256" key="5">
    <source>
        <dbReference type="ARBA" id="ARBA00023002"/>
    </source>
</evidence>
<organism evidence="10 11">
    <name type="scientific">Verticillium longisporum</name>
    <name type="common">Verticillium dahliae var. longisporum</name>
    <dbReference type="NCBI Taxonomy" id="100787"/>
    <lineage>
        <taxon>Eukaryota</taxon>
        <taxon>Fungi</taxon>
        <taxon>Dikarya</taxon>
        <taxon>Ascomycota</taxon>
        <taxon>Pezizomycotina</taxon>
        <taxon>Sordariomycetes</taxon>
        <taxon>Hypocreomycetidae</taxon>
        <taxon>Glomerellales</taxon>
        <taxon>Plectosphaerellaceae</taxon>
        <taxon>Verticillium</taxon>
    </lineage>
</organism>
<feature type="domain" description="Tetrahydrofolate dehydrogenase/cyclohydrolase NAD(P)-binding" evidence="9">
    <location>
        <begin position="99"/>
        <end position="158"/>
    </location>
</feature>
<dbReference type="Pfam" id="PF02882">
    <property type="entry name" value="THF_DHG_CYH_C"/>
    <property type="match status" value="1"/>
</dbReference>
<dbReference type="PANTHER" id="PTHR48099">
    <property type="entry name" value="C-1-TETRAHYDROFOLATE SYNTHASE, CYTOPLASMIC-RELATED"/>
    <property type="match status" value="1"/>
</dbReference>
<dbReference type="GO" id="GO:0004488">
    <property type="term" value="F:methylenetetrahydrofolate dehydrogenase (NADP+) activity"/>
    <property type="evidence" value="ECO:0007669"/>
    <property type="project" value="InterPro"/>
</dbReference>
<evidence type="ECO:0000256" key="7">
    <source>
        <dbReference type="SAM" id="MobiDB-lite"/>
    </source>
</evidence>
<keyword evidence="2" id="KW-0554">One-carbon metabolism</keyword>
<dbReference type="AlphaFoldDB" id="A0A0G4KQL3"/>
<dbReference type="InterPro" id="IPR000672">
    <property type="entry name" value="THF_DH/CycHdrlase"/>
</dbReference>
<evidence type="ECO:0000256" key="3">
    <source>
        <dbReference type="ARBA" id="ARBA00022801"/>
    </source>
</evidence>
<dbReference type="GO" id="GO:0005829">
    <property type="term" value="C:cytosol"/>
    <property type="evidence" value="ECO:0007669"/>
    <property type="project" value="TreeGrafter"/>
</dbReference>
<evidence type="ECO:0000259" key="9">
    <source>
        <dbReference type="Pfam" id="PF02882"/>
    </source>
</evidence>
<keyword evidence="3" id="KW-0378">Hydrolase</keyword>
<feature type="domain" description="Tetrahydrofolate dehydrogenase/cyclohydrolase catalytic" evidence="8">
    <location>
        <begin position="39"/>
        <end position="78"/>
    </location>
</feature>
<dbReference type="PRINTS" id="PR00085">
    <property type="entry name" value="THFDHDRGNASE"/>
</dbReference>
<dbReference type="SUPFAM" id="SSF51735">
    <property type="entry name" value="NAD(P)-binding Rossmann-fold domains"/>
    <property type="match status" value="1"/>
</dbReference>
<protein>
    <recommendedName>
        <fullName evidence="12">Methenyltetrahydrofolate cyclohydrolase</fullName>
    </recommendedName>
</protein>
<proteinExistence type="predicted"/>
<evidence type="ECO:0000256" key="2">
    <source>
        <dbReference type="ARBA" id="ARBA00022563"/>
    </source>
</evidence>
<dbReference type="Gene3D" id="3.40.50.10860">
    <property type="entry name" value="Leucine Dehydrogenase, chain A, domain 1"/>
    <property type="match status" value="1"/>
</dbReference>
<evidence type="ECO:0000313" key="11">
    <source>
        <dbReference type="Proteomes" id="UP000045706"/>
    </source>
</evidence>
<keyword evidence="6" id="KW-0511">Multifunctional enzyme</keyword>
<evidence type="ECO:0000256" key="4">
    <source>
        <dbReference type="ARBA" id="ARBA00022857"/>
    </source>
</evidence>
<evidence type="ECO:0000313" key="10">
    <source>
        <dbReference type="EMBL" id="CRK12044.1"/>
    </source>
</evidence>
<dbReference type="Gene3D" id="3.40.50.720">
    <property type="entry name" value="NAD(P)-binding Rossmann-like Domain"/>
    <property type="match status" value="1"/>
</dbReference>
<feature type="region of interest" description="Disordered" evidence="7">
    <location>
        <begin position="1"/>
        <end position="25"/>
    </location>
</feature>
<keyword evidence="5" id="KW-0560">Oxidoreductase</keyword>
<evidence type="ECO:0000256" key="6">
    <source>
        <dbReference type="ARBA" id="ARBA00023268"/>
    </source>
</evidence>
<dbReference type="InterPro" id="IPR020630">
    <property type="entry name" value="THF_DH/CycHdrlase_cat_dom"/>
</dbReference>
<keyword evidence="4" id="KW-0521">NADP</keyword>
<reference evidence="11" key="1">
    <citation type="submission" date="2015-05" db="EMBL/GenBank/DDBJ databases">
        <authorList>
            <person name="Fogelqvist Johan"/>
        </authorList>
    </citation>
    <scope>NUCLEOTIDE SEQUENCE [LARGE SCALE GENOMIC DNA]</scope>
</reference>
<name>A0A0G4KQL3_VERLO</name>
<dbReference type="InterPro" id="IPR036291">
    <property type="entry name" value="NAD(P)-bd_dom_sf"/>
</dbReference>
<dbReference type="GO" id="GO:0004477">
    <property type="term" value="F:methenyltetrahydrofolate cyclohydrolase activity"/>
    <property type="evidence" value="ECO:0007669"/>
    <property type="project" value="TreeGrafter"/>
</dbReference>
<dbReference type="Pfam" id="PF00763">
    <property type="entry name" value="THF_DHG_CYH"/>
    <property type="match status" value="1"/>
</dbReference>
<evidence type="ECO:0000259" key="8">
    <source>
        <dbReference type="Pfam" id="PF00763"/>
    </source>
</evidence>
<gene>
    <name evidence="10" type="ORF">BN1723_017262</name>
</gene>
<evidence type="ECO:0000256" key="1">
    <source>
        <dbReference type="ARBA" id="ARBA00004777"/>
    </source>
</evidence>
<sequence length="158" mass="16862">MDSMRSLNTSLPGSSGQKQTAQNDSPEQLLDAFKAAALSIYRLNNNPEVHGILVQLPVPEHIDEYAVTSAVADEKDVDGFGTTNIGELAKKGGRPLFVPCTPKGVMVLLQQTGVDLKGKNAVVIGRSDIVGSPVSYLLRHADATVTVCHSRTANLEEH</sequence>